<evidence type="ECO:0000313" key="1">
    <source>
        <dbReference type="EMBL" id="JAD77739.1"/>
    </source>
</evidence>
<proteinExistence type="predicted"/>
<organism evidence="1">
    <name type="scientific">Arundo donax</name>
    <name type="common">Giant reed</name>
    <name type="synonym">Donax arundinaceus</name>
    <dbReference type="NCBI Taxonomy" id="35708"/>
    <lineage>
        <taxon>Eukaryota</taxon>
        <taxon>Viridiplantae</taxon>
        <taxon>Streptophyta</taxon>
        <taxon>Embryophyta</taxon>
        <taxon>Tracheophyta</taxon>
        <taxon>Spermatophyta</taxon>
        <taxon>Magnoliopsida</taxon>
        <taxon>Liliopsida</taxon>
        <taxon>Poales</taxon>
        <taxon>Poaceae</taxon>
        <taxon>PACMAD clade</taxon>
        <taxon>Arundinoideae</taxon>
        <taxon>Arundineae</taxon>
        <taxon>Arundo</taxon>
    </lineage>
</organism>
<reference evidence="1" key="2">
    <citation type="journal article" date="2015" name="Data Brief">
        <title>Shoot transcriptome of the giant reed, Arundo donax.</title>
        <authorList>
            <person name="Barrero R.A."/>
            <person name="Guerrero F.D."/>
            <person name="Moolhuijzen P."/>
            <person name="Goolsby J.A."/>
            <person name="Tidwell J."/>
            <person name="Bellgard S.E."/>
            <person name="Bellgard M.I."/>
        </authorList>
    </citation>
    <scope>NUCLEOTIDE SEQUENCE</scope>
    <source>
        <tissue evidence="1">Shoot tissue taken approximately 20 cm above the soil surface</tissue>
    </source>
</reference>
<accession>A0A0A9CN67</accession>
<dbReference type="AlphaFoldDB" id="A0A0A9CN67"/>
<dbReference type="EMBL" id="GBRH01220156">
    <property type="protein sequence ID" value="JAD77739.1"/>
    <property type="molecule type" value="Transcribed_RNA"/>
</dbReference>
<name>A0A0A9CN67_ARUDO</name>
<reference evidence="1" key="1">
    <citation type="submission" date="2014-09" db="EMBL/GenBank/DDBJ databases">
        <authorList>
            <person name="Magalhaes I.L.F."/>
            <person name="Oliveira U."/>
            <person name="Santos F.R."/>
            <person name="Vidigal T.H.D.A."/>
            <person name="Brescovit A.D."/>
            <person name="Santos A.J."/>
        </authorList>
    </citation>
    <scope>NUCLEOTIDE SEQUENCE</scope>
    <source>
        <tissue evidence="1">Shoot tissue taken approximately 20 cm above the soil surface</tissue>
    </source>
</reference>
<sequence length="25" mass="2621">MLLTAFGSPKSACMNCCRPGSGNKF</sequence>
<protein>
    <submittedName>
        <fullName evidence="1">ARAE1</fullName>
    </submittedName>
</protein>